<evidence type="ECO:0000256" key="11">
    <source>
        <dbReference type="ARBA" id="ARBA00032707"/>
    </source>
</evidence>
<evidence type="ECO:0000256" key="8">
    <source>
        <dbReference type="ARBA" id="ARBA00022989"/>
    </source>
</evidence>
<comment type="similarity">
    <text evidence="2 14">Belongs to the UppP family.</text>
</comment>
<feature type="transmembrane region" description="Helical" evidence="14">
    <location>
        <begin position="43"/>
        <end position="62"/>
    </location>
</feature>
<evidence type="ECO:0000313" key="15">
    <source>
        <dbReference type="EMBL" id="RZO25000.1"/>
    </source>
</evidence>
<dbReference type="HAMAP" id="MF_01006">
    <property type="entry name" value="Undec_diphosphatase"/>
    <property type="match status" value="1"/>
</dbReference>
<evidence type="ECO:0000256" key="13">
    <source>
        <dbReference type="ARBA" id="ARBA00047594"/>
    </source>
</evidence>
<dbReference type="GO" id="GO:0009252">
    <property type="term" value="P:peptidoglycan biosynthetic process"/>
    <property type="evidence" value="ECO:0007669"/>
    <property type="project" value="UniProtKB-KW"/>
</dbReference>
<dbReference type="PANTHER" id="PTHR30622">
    <property type="entry name" value="UNDECAPRENYL-DIPHOSPHATASE"/>
    <property type="match status" value="1"/>
</dbReference>
<keyword evidence="14" id="KW-0961">Cell wall biogenesis/degradation</keyword>
<dbReference type="GO" id="GO:0005886">
    <property type="term" value="C:plasma membrane"/>
    <property type="evidence" value="ECO:0007669"/>
    <property type="project" value="UniProtKB-SubCell"/>
</dbReference>
<dbReference type="InterPro" id="IPR003824">
    <property type="entry name" value="UppP"/>
</dbReference>
<dbReference type="Proteomes" id="UP000320146">
    <property type="component" value="Unassembled WGS sequence"/>
</dbReference>
<evidence type="ECO:0000256" key="3">
    <source>
        <dbReference type="ARBA" id="ARBA00012374"/>
    </source>
</evidence>
<name>A0A520MUV9_9GAMM</name>
<dbReference type="EC" id="3.6.1.27" evidence="3 14"/>
<comment type="caution">
    <text evidence="15">The sequence shown here is derived from an EMBL/GenBank/DDBJ whole genome shotgun (WGS) entry which is preliminary data.</text>
</comment>
<accession>A0A520MUV9</accession>
<evidence type="ECO:0000256" key="2">
    <source>
        <dbReference type="ARBA" id="ARBA00010621"/>
    </source>
</evidence>
<evidence type="ECO:0000256" key="10">
    <source>
        <dbReference type="ARBA" id="ARBA00023251"/>
    </source>
</evidence>
<feature type="transmembrane region" description="Helical" evidence="14">
    <location>
        <begin position="100"/>
        <end position="120"/>
    </location>
</feature>
<dbReference type="GO" id="GO:0046677">
    <property type="term" value="P:response to antibiotic"/>
    <property type="evidence" value="ECO:0007669"/>
    <property type="project" value="UniProtKB-UniRule"/>
</dbReference>
<keyword evidence="6 14" id="KW-0812">Transmembrane</keyword>
<keyword evidence="8 14" id="KW-1133">Transmembrane helix</keyword>
<dbReference type="GO" id="GO:0008360">
    <property type="term" value="P:regulation of cell shape"/>
    <property type="evidence" value="ECO:0007669"/>
    <property type="project" value="UniProtKB-KW"/>
</dbReference>
<feature type="transmembrane region" description="Helical" evidence="14">
    <location>
        <begin position="140"/>
        <end position="169"/>
    </location>
</feature>
<feature type="transmembrane region" description="Helical" evidence="14">
    <location>
        <begin position="175"/>
        <end position="194"/>
    </location>
</feature>
<evidence type="ECO:0000256" key="12">
    <source>
        <dbReference type="ARBA" id="ARBA00032932"/>
    </source>
</evidence>
<evidence type="ECO:0000256" key="14">
    <source>
        <dbReference type="HAMAP-Rule" id="MF_01006"/>
    </source>
</evidence>
<dbReference type="Pfam" id="PF02673">
    <property type="entry name" value="BacA"/>
    <property type="match status" value="1"/>
</dbReference>
<feature type="transmembrane region" description="Helical" evidence="14">
    <location>
        <begin position="206"/>
        <end position="228"/>
    </location>
</feature>
<dbReference type="PANTHER" id="PTHR30622:SF4">
    <property type="entry name" value="UNDECAPRENYL-DIPHOSPHATASE"/>
    <property type="match status" value="1"/>
</dbReference>
<keyword evidence="9 14" id="KW-0472">Membrane</keyword>
<evidence type="ECO:0000313" key="16">
    <source>
        <dbReference type="Proteomes" id="UP000320146"/>
    </source>
</evidence>
<comment type="function">
    <text evidence="14">Catalyzes the dephosphorylation of undecaprenyl diphosphate (UPP). Confers resistance to bacitracin.</text>
</comment>
<dbReference type="EMBL" id="SHBL01000001">
    <property type="protein sequence ID" value="RZO25000.1"/>
    <property type="molecule type" value="Genomic_DNA"/>
</dbReference>
<keyword evidence="10 14" id="KW-0046">Antibiotic resistance</keyword>
<proteinExistence type="inferred from homology"/>
<evidence type="ECO:0000256" key="7">
    <source>
        <dbReference type="ARBA" id="ARBA00022801"/>
    </source>
</evidence>
<gene>
    <name evidence="14" type="primary">uppP</name>
    <name evidence="15" type="ORF">EVA99_00145</name>
</gene>
<comment type="catalytic activity">
    <reaction evidence="13 14">
        <text>di-trans,octa-cis-undecaprenyl diphosphate + H2O = di-trans,octa-cis-undecaprenyl phosphate + phosphate + H(+)</text>
        <dbReference type="Rhea" id="RHEA:28094"/>
        <dbReference type="ChEBI" id="CHEBI:15377"/>
        <dbReference type="ChEBI" id="CHEBI:15378"/>
        <dbReference type="ChEBI" id="CHEBI:43474"/>
        <dbReference type="ChEBI" id="CHEBI:58405"/>
        <dbReference type="ChEBI" id="CHEBI:60392"/>
        <dbReference type="EC" id="3.6.1.27"/>
    </reaction>
</comment>
<comment type="miscellaneous">
    <text evidence="14">Bacitracin is thought to be involved in the inhibition of peptidoglycan synthesis by sequestering undecaprenyl diphosphate, thereby reducing the pool of lipid carrier available.</text>
</comment>
<reference evidence="15 16" key="1">
    <citation type="submission" date="2019-02" db="EMBL/GenBank/DDBJ databases">
        <title>Prokaryotic population dynamics and viral predation in marine succession experiment using metagenomics: the confinement effect.</title>
        <authorList>
            <person name="Haro-Moreno J.M."/>
            <person name="Rodriguez-Valera F."/>
            <person name="Lopez-Perez M."/>
        </authorList>
    </citation>
    <scope>NUCLEOTIDE SEQUENCE [LARGE SCALE GENOMIC DNA]</scope>
    <source>
        <strain evidence="15">MED-G166</strain>
    </source>
</reference>
<sequence length="254" mass="28437">MNDLSIFQTIVLSIIQAITEFLPISSSAHLLLPSKLLGWPDQGILFDITVHFATLLAVLIYFRDEFLRINFYMSRSFVYLAISTLPIVLIVLLVEGVGDYRWSLTSIAYANLFFALLLLFSEKISSNKLTNSNMNIKHAIVIGVFQTFSLISGASRSGTAITGSLILGYKKEEAAKYSLMLSIPTILGALLFSFKDINTLTEDINILTTFVAFLTTFTVSYFSISIFIKLVKQLGYIPFILYRLILGSVLLWLI</sequence>
<keyword evidence="7 14" id="KW-0378">Hydrolase</keyword>
<keyword evidence="14" id="KW-0133">Cell shape</keyword>
<evidence type="ECO:0000256" key="9">
    <source>
        <dbReference type="ARBA" id="ARBA00023136"/>
    </source>
</evidence>
<dbReference type="GO" id="GO:0050380">
    <property type="term" value="F:undecaprenyl-diphosphatase activity"/>
    <property type="evidence" value="ECO:0007669"/>
    <property type="project" value="UniProtKB-UniRule"/>
</dbReference>
<dbReference type="AlphaFoldDB" id="A0A520MUV9"/>
<evidence type="ECO:0000256" key="6">
    <source>
        <dbReference type="ARBA" id="ARBA00022692"/>
    </source>
</evidence>
<feature type="transmembrane region" description="Helical" evidence="14">
    <location>
        <begin position="234"/>
        <end position="253"/>
    </location>
</feature>
<evidence type="ECO:0000256" key="4">
    <source>
        <dbReference type="ARBA" id="ARBA00021581"/>
    </source>
</evidence>
<evidence type="ECO:0000256" key="1">
    <source>
        <dbReference type="ARBA" id="ARBA00004651"/>
    </source>
</evidence>
<keyword evidence="14" id="KW-0573">Peptidoglycan synthesis</keyword>
<keyword evidence="5 14" id="KW-1003">Cell membrane</keyword>
<evidence type="ECO:0000256" key="5">
    <source>
        <dbReference type="ARBA" id="ARBA00022475"/>
    </source>
</evidence>
<organism evidence="15 16">
    <name type="scientific">SAR86 cluster bacterium</name>
    <dbReference type="NCBI Taxonomy" id="2030880"/>
    <lineage>
        <taxon>Bacteria</taxon>
        <taxon>Pseudomonadati</taxon>
        <taxon>Pseudomonadota</taxon>
        <taxon>Gammaproteobacteria</taxon>
        <taxon>SAR86 cluster</taxon>
    </lineage>
</organism>
<feature type="transmembrane region" description="Helical" evidence="14">
    <location>
        <begin position="74"/>
        <end position="94"/>
    </location>
</feature>
<comment type="subcellular location">
    <subcellularLocation>
        <location evidence="1 14">Cell membrane</location>
        <topology evidence="1 14">Multi-pass membrane protein</topology>
    </subcellularLocation>
</comment>
<dbReference type="GO" id="GO:0071555">
    <property type="term" value="P:cell wall organization"/>
    <property type="evidence" value="ECO:0007669"/>
    <property type="project" value="UniProtKB-KW"/>
</dbReference>
<protein>
    <recommendedName>
        <fullName evidence="4 14">Undecaprenyl-diphosphatase</fullName>
        <ecNumber evidence="3 14">3.6.1.27</ecNumber>
    </recommendedName>
    <alternativeName>
        <fullName evidence="12 14">Bacitracin resistance protein</fullName>
    </alternativeName>
    <alternativeName>
        <fullName evidence="11 14">Undecaprenyl pyrophosphate phosphatase</fullName>
    </alternativeName>
</protein>